<dbReference type="SUPFAM" id="SSF53474">
    <property type="entry name" value="alpha/beta-Hydrolases"/>
    <property type="match status" value="1"/>
</dbReference>
<gene>
    <name evidence="1" type="ORF">I8E28_12160</name>
</gene>
<protein>
    <recommendedName>
        <fullName evidence="3">PGAP1-like protein</fullName>
    </recommendedName>
</protein>
<proteinExistence type="predicted"/>
<dbReference type="EMBL" id="JAEDAO010000001">
    <property type="protein sequence ID" value="MBK0393347.1"/>
    <property type="molecule type" value="Genomic_DNA"/>
</dbReference>
<dbReference type="RefSeq" id="WP_200788321.1">
    <property type="nucleotide sequence ID" value="NZ_JAEDAO010000001.1"/>
</dbReference>
<accession>A0A934Q2E4</accession>
<dbReference type="InterPro" id="IPR029058">
    <property type="entry name" value="AB_hydrolase_fold"/>
</dbReference>
<keyword evidence="2" id="KW-1185">Reference proteome</keyword>
<comment type="caution">
    <text evidence="1">The sequence shown here is derived from an EMBL/GenBank/DDBJ whole genome shotgun (WGS) entry which is preliminary data.</text>
</comment>
<evidence type="ECO:0000313" key="1">
    <source>
        <dbReference type="EMBL" id="MBK0393347.1"/>
    </source>
</evidence>
<reference evidence="1" key="1">
    <citation type="submission" date="2020-12" db="EMBL/GenBank/DDBJ databases">
        <title>Ramlibacter sp. nov., isolated from a freshwater alga, Cryptomonas.</title>
        <authorList>
            <person name="Kim H.M."/>
            <person name="Jeon C.O."/>
        </authorList>
    </citation>
    <scope>NUCLEOTIDE SEQUENCE</scope>
    <source>
        <strain evidence="1">CrO1</strain>
    </source>
</reference>
<evidence type="ECO:0000313" key="2">
    <source>
        <dbReference type="Proteomes" id="UP000617041"/>
    </source>
</evidence>
<dbReference type="AlphaFoldDB" id="A0A934Q2E4"/>
<name>A0A934Q2E4_9BURK</name>
<dbReference type="Gene3D" id="3.40.50.1820">
    <property type="entry name" value="alpha/beta hydrolase"/>
    <property type="match status" value="1"/>
</dbReference>
<sequence length="546" mass="60294">MARFQAPYYPVIYVRGYAMTQGEIDETTADPFCGFNIGSTVLRATADRKLPPRKSVFESPVVRLMSDYGYTEAYEDGHDILDPEWERDASGRKSDNRLDARCILIHRYYDEASLLLGSGAQPDIRQFARDLSKLVDRVRDLVCANPANGVEREDFKCYLVAHSMGGLVCRAMLQNPALDPHGATACVDKFFTYATPHNGIDVAGINVPRWLSLFAINTFNRGAGMAGYLGLDAAYAKHGRVDLMPVDRMSPRRIFTMVGTNRMDYEVAAGLSRTFVGHGSDGLVRIENATLNALNADGSVGEQCGKAFAFRSHSGYFGIVNSEEAFQNLTRFLFGDVRVDIWLDIDAVRLPPMVVKAAKGRPVAALYQVELQASARGKLWQLTRRRSEEDSPACVTQAQLETPQSLYLSTVFLANRARVNPNKPGLSYSLELGVRTPDYEIDRRLWLNEHYEGNYLFRDVAVLELFPPASADAHWKVTYSWQGNGVSAPKATIDVTPIDKGSVQLSLPIESLAPDGKGHLLPASPGLKGSVRLVVSSWNDGAVLED</sequence>
<organism evidence="1 2">
    <name type="scientific">Ramlibacter algicola</name>
    <dbReference type="NCBI Taxonomy" id="2795217"/>
    <lineage>
        <taxon>Bacteria</taxon>
        <taxon>Pseudomonadati</taxon>
        <taxon>Pseudomonadota</taxon>
        <taxon>Betaproteobacteria</taxon>
        <taxon>Burkholderiales</taxon>
        <taxon>Comamonadaceae</taxon>
        <taxon>Ramlibacter</taxon>
    </lineage>
</organism>
<dbReference type="Proteomes" id="UP000617041">
    <property type="component" value="Unassembled WGS sequence"/>
</dbReference>
<evidence type="ECO:0008006" key="3">
    <source>
        <dbReference type="Google" id="ProtNLM"/>
    </source>
</evidence>